<gene>
    <name evidence="4" type="ORF">DNG_06277</name>
</gene>
<keyword evidence="1" id="KW-0677">Repeat</keyword>
<dbReference type="PROSITE" id="PS50088">
    <property type="entry name" value="ANK_REPEAT"/>
    <property type="match status" value="2"/>
</dbReference>
<feature type="repeat" description="ANK" evidence="3">
    <location>
        <begin position="186"/>
        <end position="214"/>
    </location>
</feature>
<keyword evidence="5" id="KW-1185">Reference proteome</keyword>
<accession>A0AAE8N1D0</accession>
<dbReference type="SUPFAM" id="SSF48403">
    <property type="entry name" value="Ankyrin repeat"/>
    <property type="match status" value="1"/>
</dbReference>
<dbReference type="PROSITE" id="PS50297">
    <property type="entry name" value="ANK_REP_REGION"/>
    <property type="match status" value="1"/>
</dbReference>
<comment type="caution">
    <text evidence="4">The sequence shown here is derived from an EMBL/GenBank/DDBJ whole genome shotgun (WGS) entry which is preliminary data.</text>
</comment>
<organism evidence="4 5">
    <name type="scientific">Cephalotrichum gorgonifer</name>
    <dbReference type="NCBI Taxonomy" id="2041049"/>
    <lineage>
        <taxon>Eukaryota</taxon>
        <taxon>Fungi</taxon>
        <taxon>Dikarya</taxon>
        <taxon>Ascomycota</taxon>
        <taxon>Pezizomycotina</taxon>
        <taxon>Sordariomycetes</taxon>
        <taxon>Hypocreomycetidae</taxon>
        <taxon>Microascales</taxon>
        <taxon>Microascaceae</taxon>
        <taxon>Cephalotrichum</taxon>
    </lineage>
</organism>
<feature type="repeat" description="ANK" evidence="3">
    <location>
        <begin position="315"/>
        <end position="347"/>
    </location>
</feature>
<dbReference type="SMART" id="SM00248">
    <property type="entry name" value="ANK"/>
    <property type="match status" value="6"/>
</dbReference>
<evidence type="ECO:0000313" key="5">
    <source>
        <dbReference type="Proteomes" id="UP001187682"/>
    </source>
</evidence>
<dbReference type="AlphaFoldDB" id="A0AAE8N1D0"/>
<dbReference type="InterPro" id="IPR050889">
    <property type="entry name" value="Dendritic_Spine_Reg/Scaffold"/>
</dbReference>
<evidence type="ECO:0000313" key="4">
    <source>
        <dbReference type="EMBL" id="SPO03594.1"/>
    </source>
</evidence>
<reference evidence="4" key="1">
    <citation type="submission" date="2018-03" db="EMBL/GenBank/DDBJ databases">
        <authorList>
            <person name="Guldener U."/>
        </authorList>
    </citation>
    <scope>NUCLEOTIDE SEQUENCE</scope>
</reference>
<proteinExistence type="predicted"/>
<dbReference type="Pfam" id="PF12796">
    <property type="entry name" value="Ank_2"/>
    <property type="match status" value="1"/>
</dbReference>
<dbReference type="EMBL" id="ONZQ02000008">
    <property type="protein sequence ID" value="SPO03594.1"/>
    <property type="molecule type" value="Genomic_DNA"/>
</dbReference>
<protein>
    <submittedName>
        <fullName evidence="4">Uncharacterized protein</fullName>
    </submittedName>
</protein>
<evidence type="ECO:0000256" key="1">
    <source>
        <dbReference type="ARBA" id="ARBA00022737"/>
    </source>
</evidence>
<dbReference type="PANTHER" id="PTHR24166">
    <property type="entry name" value="ROLLING PEBBLES, ISOFORM B"/>
    <property type="match status" value="1"/>
</dbReference>
<keyword evidence="2 3" id="KW-0040">ANK repeat</keyword>
<sequence length="557" mass="61232">MPRLEAFPPEVFMRIIECLVATIGVYKVVRVRLVNKAFNDSVQSAICNPQVIDIFDPAAPRLPVQIPIALKGMVLLRKSYAPTTLLGQDPALFAIASVNQALDVLTQPTDEERTKQHRLIAEEVALRYRYSSYGLTSGVAACGPTEQMVFCGAIILGNLPLVEELLERRQPPLPSVNDWVPYFGRPLPLAAAWGHVDIVRYLLSRGANPRAVNANEWTGEDGEGYEWEPYIYLYVGYKHIHRHPEVIPLGVAALGGHEDIVNLLLQPEHRPSTLKKEYFLAMVLAAKGGHIRLLHLLDSILVESTGKSWPGYPGVGEVMLWEASRHGHEDIVNILAENGVDLNADPGPYFTSSGPALRNAAAEGNVSMARLLLDLGANPDYSIPSTPCPVEAAASRGHEDVLELIISRSKCPTPESNASMALRDASRHGQAHIVRWLVGRYPDLLERPLNPGAVSTLGRQAMELAVHSKNLTVISALVDLGVPLNCGDAEVSYPVITAKEVAAQWVVDHLLKLGADDHDFVWNVRCGTDLIEGDELCQPQRGSIYVSRRTWQWVGKY</sequence>
<dbReference type="InterPro" id="IPR002110">
    <property type="entry name" value="Ankyrin_rpt"/>
</dbReference>
<dbReference type="Pfam" id="PF00023">
    <property type="entry name" value="Ank"/>
    <property type="match status" value="1"/>
</dbReference>
<dbReference type="Gene3D" id="1.25.40.20">
    <property type="entry name" value="Ankyrin repeat-containing domain"/>
    <property type="match status" value="1"/>
</dbReference>
<evidence type="ECO:0000256" key="2">
    <source>
        <dbReference type="ARBA" id="ARBA00023043"/>
    </source>
</evidence>
<evidence type="ECO:0000256" key="3">
    <source>
        <dbReference type="PROSITE-ProRule" id="PRU00023"/>
    </source>
</evidence>
<dbReference type="InterPro" id="IPR036770">
    <property type="entry name" value="Ankyrin_rpt-contain_sf"/>
</dbReference>
<name>A0AAE8N1D0_9PEZI</name>
<dbReference type="PANTHER" id="PTHR24166:SF48">
    <property type="entry name" value="PROTEIN VAPYRIN"/>
    <property type="match status" value="1"/>
</dbReference>
<dbReference type="Proteomes" id="UP001187682">
    <property type="component" value="Unassembled WGS sequence"/>
</dbReference>